<feature type="transmembrane region" description="Helical" evidence="7">
    <location>
        <begin position="21"/>
        <end position="41"/>
    </location>
</feature>
<reference evidence="10 11" key="1">
    <citation type="submission" date="2017-10" db="EMBL/GenBank/DDBJ databases">
        <title>The draft genome sequence of Lewinella nigricans NBRC 102662.</title>
        <authorList>
            <person name="Wang K."/>
        </authorList>
    </citation>
    <scope>NUCLEOTIDE SEQUENCE [LARGE SCALE GENOMIC DNA]</scope>
    <source>
        <strain evidence="10 11">NBRC 102662</strain>
    </source>
</reference>
<feature type="transmembrane region" description="Helical" evidence="7">
    <location>
        <begin position="284"/>
        <end position="306"/>
    </location>
</feature>
<feature type="domain" description="ABC3 transporter permease C-terminal" evidence="8">
    <location>
        <begin position="673"/>
        <end position="786"/>
    </location>
</feature>
<dbReference type="Proteomes" id="UP000223913">
    <property type="component" value="Unassembled WGS sequence"/>
</dbReference>
<feature type="domain" description="MacB-like periplasmic core" evidence="9">
    <location>
        <begin position="434"/>
        <end position="637"/>
    </location>
</feature>
<keyword evidence="3 7" id="KW-0812">Transmembrane</keyword>
<dbReference type="InterPro" id="IPR003838">
    <property type="entry name" value="ABC3_permease_C"/>
</dbReference>
<name>A0A2D0NAI6_FLAN2</name>
<proteinExistence type="inferred from homology"/>
<dbReference type="InterPro" id="IPR025857">
    <property type="entry name" value="MacB_PCD"/>
</dbReference>
<evidence type="ECO:0000256" key="4">
    <source>
        <dbReference type="ARBA" id="ARBA00022989"/>
    </source>
</evidence>
<feature type="transmembrane region" description="Helical" evidence="7">
    <location>
        <begin position="722"/>
        <end position="741"/>
    </location>
</feature>
<comment type="similarity">
    <text evidence="6">Belongs to the ABC-4 integral membrane protein family.</text>
</comment>
<feature type="transmembrane region" description="Helical" evidence="7">
    <location>
        <begin position="377"/>
        <end position="401"/>
    </location>
</feature>
<feature type="transmembrane region" description="Helical" evidence="7">
    <location>
        <begin position="335"/>
        <end position="357"/>
    </location>
</feature>
<evidence type="ECO:0000256" key="6">
    <source>
        <dbReference type="ARBA" id="ARBA00038076"/>
    </source>
</evidence>
<comment type="subcellular location">
    <subcellularLocation>
        <location evidence="1">Cell membrane</location>
        <topology evidence="1">Multi-pass membrane protein</topology>
    </subcellularLocation>
</comment>
<evidence type="ECO:0000256" key="2">
    <source>
        <dbReference type="ARBA" id="ARBA00022475"/>
    </source>
</evidence>
<sequence>MFKNNLKIAWRGLFKNRSYSLINIGGLALAMLVPILIGLWIHDELNNNRQFPNSDRLAFVMQNQTMNGQISTWWSEAWQLEPALEKDHGDLFENVITITGSSNQLLRYNDKKVTKNGRFMGAEVTEMLSLNFLQGTRSALEDQNSVVLSASAAEALFGTEDPMGKSIILGNDLAVTINGVYEDLPENSTFGDLEFIGPWKLNFQHQNLEERAGWGNSWFNTLVQIAENTTMEQVSAQIKDVKYNSIDPEFAAISKPQLWLHPMERWHLYSQFENGASVGGRIEYVRMFGIIGIFVLLLGCINFMNLSTARSEKRAREVGIRKTLGSLRAQLVSQFFSESVLIASIAFVLAFILAVVLLPPFNEVAGKKLGIPWSNPWFWMLGIGFTLLTGIIAGSYPALYLSGFRPVKVLKGTFRLGRFSALPRKILVVIQFTVSVVLIIGTIFIFRQIEFAKDRPIGYNRDNLVRVPIKNRDIITHWEALRTDLLNTSKVENMVGTDSPVTSTGVTNGGFTWDGMDPGLSNDFTSLRVTYDFGDMVDWEIIEGRDFSRDFATDSSAIILNEAAVEYMGLENPVGTIMERGDMRHEIVGVVKNLITQSPYDPVRQTLFMHHETWLNQINIKLKPDSRAHEALSQIETIFKKYDPVNAFEYHFADEEYARKFQNEERIGELATFFALLAVIISCLGLFGLASYVAEQRTKEIGIRKVLGATVTNLWQLLSKDFIFLVLIACILAVPLAWLLMNNWLEDFSYRTDLSWWVFAVVGLLAMILALLTVSFQALRAAFMNPVNSIKSE</sequence>
<feature type="transmembrane region" description="Helical" evidence="7">
    <location>
        <begin position="756"/>
        <end position="776"/>
    </location>
</feature>
<comment type="caution">
    <text evidence="10">The sequence shown here is derived from an EMBL/GenBank/DDBJ whole genome shotgun (WGS) entry which is preliminary data.</text>
</comment>
<dbReference type="GO" id="GO:0022857">
    <property type="term" value="F:transmembrane transporter activity"/>
    <property type="evidence" value="ECO:0007669"/>
    <property type="project" value="TreeGrafter"/>
</dbReference>
<protein>
    <submittedName>
        <fullName evidence="10">ABC transporter permease</fullName>
    </submittedName>
</protein>
<evidence type="ECO:0000256" key="3">
    <source>
        <dbReference type="ARBA" id="ARBA00022692"/>
    </source>
</evidence>
<dbReference type="EMBL" id="PDUD01000022">
    <property type="protein sequence ID" value="PHN05396.1"/>
    <property type="molecule type" value="Genomic_DNA"/>
</dbReference>
<dbReference type="AlphaFoldDB" id="A0A2D0NAI6"/>
<dbReference type="Pfam" id="PF12704">
    <property type="entry name" value="MacB_PCD"/>
    <property type="match status" value="2"/>
</dbReference>
<dbReference type="InterPro" id="IPR050250">
    <property type="entry name" value="Macrolide_Exporter_MacB"/>
</dbReference>
<feature type="transmembrane region" description="Helical" evidence="7">
    <location>
        <begin position="670"/>
        <end position="694"/>
    </location>
</feature>
<keyword evidence="11" id="KW-1185">Reference proteome</keyword>
<gene>
    <name evidence="10" type="ORF">CRP01_17295</name>
</gene>
<evidence type="ECO:0000256" key="5">
    <source>
        <dbReference type="ARBA" id="ARBA00023136"/>
    </source>
</evidence>
<feature type="transmembrane region" description="Helical" evidence="7">
    <location>
        <begin position="422"/>
        <end position="446"/>
    </location>
</feature>
<evidence type="ECO:0000259" key="8">
    <source>
        <dbReference type="Pfam" id="PF02687"/>
    </source>
</evidence>
<dbReference type="GO" id="GO:0005886">
    <property type="term" value="C:plasma membrane"/>
    <property type="evidence" value="ECO:0007669"/>
    <property type="project" value="UniProtKB-SubCell"/>
</dbReference>
<feature type="domain" description="ABC3 transporter permease C-terminal" evidence="8">
    <location>
        <begin position="290"/>
        <end position="402"/>
    </location>
</feature>
<keyword evidence="4 7" id="KW-1133">Transmembrane helix</keyword>
<keyword evidence="2" id="KW-1003">Cell membrane</keyword>
<dbReference type="PANTHER" id="PTHR30572:SF4">
    <property type="entry name" value="ABC TRANSPORTER PERMEASE YTRF"/>
    <property type="match status" value="1"/>
</dbReference>
<dbReference type="PANTHER" id="PTHR30572">
    <property type="entry name" value="MEMBRANE COMPONENT OF TRANSPORTER-RELATED"/>
    <property type="match status" value="1"/>
</dbReference>
<keyword evidence="5 7" id="KW-0472">Membrane</keyword>
<accession>A0A2D0NAI6</accession>
<organism evidence="10 11">
    <name type="scientific">Flavilitoribacter nigricans (strain ATCC 23147 / DSM 23189 / NBRC 102662 / NCIMB 1420 / SS-2)</name>
    <name type="common">Lewinella nigricans</name>
    <dbReference type="NCBI Taxonomy" id="1122177"/>
    <lineage>
        <taxon>Bacteria</taxon>
        <taxon>Pseudomonadati</taxon>
        <taxon>Bacteroidota</taxon>
        <taxon>Saprospiria</taxon>
        <taxon>Saprospirales</taxon>
        <taxon>Lewinellaceae</taxon>
        <taxon>Flavilitoribacter</taxon>
    </lineage>
</organism>
<evidence type="ECO:0000259" key="9">
    <source>
        <dbReference type="Pfam" id="PF12704"/>
    </source>
</evidence>
<evidence type="ECO:0000313" key="10">
    <source>
        <dbReference type="EMBL" id="PHN05396.1"/>
    </source>
</evidence>
<evidence type="ECO:0000256" key="1">
    <source>
        <dbReference type="ARBA" id="ARBA00004651"/>
    </source>
</evidence>
<evidence type="ECO:0000256" key="7">
    <source>
        <dbReference type="SAM" id="Phobius"/>
    </source>
</evidence>
<dbReference type="Pfam" id="PF02687">
    <property type="entry name" value="FtsX"/>
    <property type="match status" value="2"/>
</dbReference>
<dbReference type="OrthoDB" id="5933722at2"/>
<evidence type="ECO:0000313" key="11">
    <source>
        <dbReference type="Proteomes" id="UP000223913"/>
    </source>
</evidence>
<feature type="domain" description="MacB-like periplasmic core" evidence="9">
    <location>
        <begin position="20"/>
        <end position="240"/>
    </location>
</feature>